<dbReference type="Gene3D" id="3.40.1230.10">
    <property type="entry name" value="MTH938-like"/>
    <property type="match status" value="1"/>
</dbReference>
<evidence type="ECO:0000313" key="1">
    <source>
        <dbReference type="EMBL" id="TNV76980.1"/>
    </source>
</evidence>
<evidence type="ECO:0000313" key="2">
    <source>
        <dbReference type="Proteomes" id="UP000785679"/>
    </source>
</evidence>
<dbReference type="Proteomes" id="UP000785679">
    <property type="component" value="Unassembled WGS sequence"/>
</dbReference>
<dbReference type="PANTHER" id="PTHR15811">
    <property type="entry name" value="MTH938 DOMAIN-CONTAINING PROTEIN"/>
    <property type="match status" value="1"/>
</dbReference>
<organism evidence="1 2">
    <name type="scientific">Halteria grandinella</name>
    <dbReference type="NCBI Taxonomy" id="5974"/>
    <lineage>
        <taxon>Eukaryota</taxon>
        <taxon>Sar</taxon>
        <taxon>Alveolata</taxon>
        <taxon>Ciliophora</taxon>
        <taxon>Intramacronucleata</taxon>
        <taxon>Spirotrichea</taxon>
        <taxon>Stichotrichia</taxon>
        <taxon>Sporadotrichida</taxon>
        <taxon>Halteriidae</taxon>
        <taxon>Halteria</taxon>
    </lineage>
</organism>
<dbReference type="SUPFAM" id="SSF64076">
    <property type="entry name" value="MTH938-like"/>
    <property type="match status" value="1"/>
</dbReference>
<proteinExistence type="predicted"/>
<accession>A0A8J8NLZ3</accession>
<name>A0A8J8NLZ3_HALGN</name>
<gene>
    <name evidence="1" type="ORF">FGO68_gene16378</name>
</gene>
<sequence>MIGLHEHPEIHSTWGQIRITCNGRYFSHKDAVIIDSYAQPWDWDWQGPGFEGMHHSPGYRSIDLDHFFFDQFQDQYRYLILSTGRENKLTVNDSVIQYAKSKGILEVYILQTGKALELFKELQKNAFVCIFVHTTC</sequence>
<dbReference type="InterPro" id="IPR036748">
    <property type="entry name" value="MTH938-like_sf"/>
</dbReference>
<protein>
    <submittedName>
        <fullName evidence="1">Uncharacterized protein</fullName>
    </submittedName>
</protein>
<reference evidence="1" key="1">
    <citation type="submission" date="2019-06" db="EMBL/GenBank/DDBJ databases">
        <authorList>
            <person name="Zheng W."/>
        </authorList>
    </citation>
    <scope>NUCLEOTIDE SEQUENCE</scope>
    <source>
        <strain evidence="1">QDHG01</strain>
    </source>
</reference>
<dbReference type="AlphaFoldDB" id="A0A8J8NLZ3"/>
<dbReference type="EMBL" id="RRYP01012640">
    <property type="protein sequence ID" value="TNV76980.1"/>
    <property type="molecule type" value="Genomic_DNA"/>
</dbReference>
<dbReference type="GO" id="GO:0005737">
    <property type="term" value="C:cytoplasm"/>
    <property type="evidence" value="ECO:0007669"/>
    <property type="project" value="TreeGrafter"/>
</dbReference>
<dbReference type="PANTHER" id="PTHR15811:SF5">
    <property type="entry name" value="MTH938 DOMAIN-CONTAINING PROTEIN"/>
    <property type="match status" value="1"/>
</dbReference>
<comment type="caution">
    <text evidence="1">The sequence shown here is derived from an EMBL/GenBank/DDBJ whole genome shotgun (WGS) entry which is preliminary data.</text>
</comment>
<keyword evidence="2" id="KW-1185">Reference proteome</keyword>